<dbReference type="InterPro" id="IPR009056">
    <property type="entry name" value="Cyt_c-like_dom"/>
</dbReference>
<dbReference type="PROSITE" id="PS51318">
    <property type="entry name" value="TAT"/>
    <property type="match status" value="1"/>
</dbReference>
<evidence type="ECO:0000256" key="3">
    <source>
        <dbReference type="ARBA" id="ARBA00023004"/>
    </source>
</evidence>
<dbReference type="GO" id="GO:0046872">
    <property type="term" value="F:metal ion binding"/>
    <property type="evidence" value="ECO:0007669"/>
    <property type="project" value="UniProtKB-KW"/>
</dbReference>
<dbReference type="PROSITE" id="PS51007">
    <property type="entry name" value="CYTC"/>
    <property type="match status" value="1"/>
</dbReference>
<sequence length="123" mass="13236">MTMRETIMRNATRFERRPALPGLATGVAILLASLLASPAARAADVEEGRAIAERWCASCHLVSREQETATDEVPTFHAIAARGDLSGETLTAFLADPHPVMPDMALTRDEIADLASYIDSLAD</sequence>
<keyword evidence="1 4" id="KW-0349">Heme</keyword>
<keyword evidence="2 4" id="KW-0479">Metal-binding</keyword>
<dbReference type="AlphaFoldDB" id="A0A917QFI6"/>
<dbReference type="EMBL" id="BMMF01000013">
    <property type="protein sequence ID" value="GGK48303.1"/>
    <property type="molecule type" value="Genomic_DNA"/>
</dbReference>
<dbReference type="InterPro" id="IPR036909">
    <property type="entry name" value="Cyt_c-like_dom_sf"/>
</dbReference>
<evidence type="ECO:0000256" key="1">
    <source>
        <dbReference type="ARBA" id="ARBA00022617"/>
    </source>
</evidence>
<dbReference type="Gene3D" id="1.10.760.10">
    <property type="entry name" value="Cytochrome c-like domain"/>
    <property type="match status" value="1"/>
</dbReference>
<protein>
    <submittedName>
        <fullName evidence="7">Cytochrome c-552</fullName>
    </submittedName>
</protein>
<reference evidence="7 8" key="1">
    <citation type="journal article" date="2014" name="Int. J. Syst. Evol. Microbiol.">
        <title>Complete genome sequence of Corynebacterium casei LMG S-19264T (=DSM 44701T), isolated from a smear-ripened cheese.</title>
        <authorList>
            <consortium name="US DOE Joint Genome Institute (JGI-PGF)"/>
            <person name="Walter F."/>
            <person name="Albersmeier A."/>
            <person name="Kalinowski J."/>
            <person name="Ruckert C."/>
        </authorList>
    </citation>
    <scope>NUCLEOTIDE SEQUENCE [LARGE SCALE GENOMIC DNA]</scope>
    <source>
        <strain evidence="7 8">CGMCC 1.9161</strain>
    </source>
</reference>
<proteinExistence type="predicted"/>
<organism evidence="7 8">
    <name type="scientific">Salinarimonas ramus</name>
    <dbReference type="NCBI Taxonomy" id="690164"/>
    <lineage>
        <taxon>Bacteria</taxon>
        <taxon>Pseudomonadati</taxon>
        <taxon>Pseudomonadota</taxon>
        <taxon>Alphaproteobacteria</taxon>
        <taxon>Hyphomicrobiales</taxon>
        <taxon>Salinarimonadaceae</taxon>
        <taxon>Salinarimonas</taxon>
    </lineage>
</organism>
<dbReference type="SUPFAM" id="SSF46626">
    <property type="entry name" value="Cytochrome c"/>
    <property type="match status" value="1"/>
</dbReference>
<feature type="chain" id="PRO_5037241698" evidence="5">
    <location>
        <begin position="43"/>
        <end position="123"/>
    </location>
</feature>
<comment type="caution">
    <text evidence="7">The sequence shown here is derived from an EMBL/GenBank/DDBJ whole genome shotgun (WGS) entry which is preliminary data.</text>
</comment>
<evidence type="ECO:0000313" key="7">
    <source>
        <dbReference type="EMBL" id="GGK48303.1"/>
    </source>
</evidence>
<gene>
    <name evidence="7" type="primary">cycB</name>
    <name evidence="7" type="ORF">GCM10011322_39070</name>
</gene>
<keyword evidence="5" id="KW-0732">Signal</keyword>
<evidence type="ECO:0000256" key="4">
    <source>
        <dbReference type="PROSITE-ProRule" id="PRU00433"/>
    </source>
</evidence>
<dbReference type="InterPro" id="IPR006311">
    <property type="entry name" value="TAT_signal"/>
</dbReference>
<dbReference type="Pfam" id="PF13442">
    <property type="entry name" value="Cytochrome_CBB3"/>
    <property type="match status" value="1"/>
</dbReference>
<dbReference type="GO" id="GO:0009055">
    <property type="term" value="F:electron transfer activity"/>
    <property type="evidence" value="ECO:0007669"/>
    <property type="project" value="InterPro"/>
</dbReference>
<evidence type="ECO:0000313" key="8">
    <source>
        <dbReference type="Proteomes" id="UP000600449"/>
    </source>
</evidence>
<feature type="signal peptide" evidence="5">
    <location>
        <begin position="1"/>
        <end position="42"/>
    </location>
</feature>
<evidence type="ECO:0000256" key="5">
    <source>
        <dbReference type="SAM" id="SignalP"/>
    </source>
</evidence>
<feature type="domain" description="Cytochrome c" evidence="6">
    <location>
        <begin position="43"/>
        <end position="122"/>
    </location>
</feature>
<dbReference type="GO" id="GO:0020037">
    <property type="term" value="F:heme binding"/>
    <property type="evidence" value="ECO:0007669"/>
    <property type="project" value="InterPro"/>
</dbReference>
<keyword evidence="3 4" id="KW-0408">Iron</keyword>
<dbReference type="Proteomes" id="UP000600449">
    <property type="component" value="Unassembled WGS sequence"/>
</dbReference>
<evidence type="ECO:0000259" key="6">
    <source>
        <dbReference type="PROSITE" id="PS51007"/>
    </source>
</evidence>
<name>A0A917QFI6_9HYPH</name>
<keyword evidence="8" id="KW-1185">Reference proteome</keyword>
<accession>A0A917QFI6</accession>
<evidence type="ECO:0000256" key="2">
    <source>
        <dbReference type="ARBA" id="ARBA00022723"/>
    </source>
</evidence>